<comment type="caution">
    <text evidence="2">The sequence shown here is derived from an EMBL/GenBank/DDBJ whole genome shotgun (WGS) entry which is preliminary data.</text>
</comment>
<dbReference type="EMBL" id="JAGRRH010000006">
    <property type="protein sequence ID" value="KAG7367824.1"/>
    <property type="molecule type" value="Genomic_DNA"/>
</dbReference>
<evidence type="ECO:0000256" key="1">
    <source>
        <dbReference type="SAM" id="MobiDB-lite"/>
    </source>
</evidence>
<dbReference type="AlphaFoldDB" id="A0A9K3KD21"/>
<protein>
    <submittedName>
        <fullName evidence="2">Uncharacterized protein</fullName>
    </submittedName>
</protein>
<keyword evidence="4" id="KW-1185">Reference proteome</keyword>
<feature type="compositionally biased region" description="Basic and acidic residues" evidence="1">
    <location>
        <begin position="9"/>
        <end position="20"/>
    </location>
</feature>
<dbReference type="EMBL" id="JAGRRH010000026">
    <property type="protein sequence ID" value="KAG7340966.1"/>
    <property type="molecule type" value="Genomic_DNA"/>
</dbReference>
<dbReference type="OrthoDB" id="43508at2759"/>
<evidence type="ECO:0000313" key="4">
    <source>
        <dbReference type="Proteomes" id="UP000693970"/>
    </source>
</evidence>
<reference evidence="2" key="1">
    <citation type="journal article" date="2021" name="Sci. Rep.">
        <title>Diploid genomic architecture of Nitzschia inconspicua, an elite biomass production diatom.</title>
        <authorList>
            <person name="Oliver A."/>
            <person name="Podell S."/>
            <person name="Pinowska A."/>
            <person name="Traller J.C."/>
            <person name="Smith S.R."/>
            <person name="McClure R."/>
            <person name="Beliaev A."/>
            <person name="Bohutskyi P."/>
            <person name="Hill E.A."/>
            <person name="Rabines A."/>
            <person name="Zheng H."/>
            <person name="Allen L.Z."/>
            <person name="Kuo A."/>
            <person name="Grigoriev I.V."/>
            <person name="Allen A.E."/>
            <person name="Hazlebeck D."/>
            <person name="Allen E.E."/>
        </authorList>
    </citation>
    <scope>NUCLEOTIDE SEQUENCE</scope>
    <source>
        <strain evidence="2">Hildebrandi</strain>
    </source>
</reference>
<name>A0A9K3KD21_9STRA</name>
<reference evidence="2" key="2">
    <citation type="submission" date="2021-04" db="EMBL/GenBank/DDBJ databases">
        <authorList>
            <person name="Podell S."/>
        </authorList>
    </citation>
    <scope>NUCLEOTIDE SEQUENCE</scope>
    <source>
        <strain evidence="2">Hildebrandi</strain>
    </source>
</reference>
<proteinExistence type="predicted"/>
<gene>
    <name evidence="2" type="ORF">IV203_022917</name>
    <name evidence="3" type="ORF">IV203_030567</name>
</gene>
<evidence type="ECO:0000313" key="3">
    <source>
        <dbReference type="EMBL" id="KAG7367824.1"/>
    </source>
</evidence>
<feature type="region of interest" description="Disordered" evidence="1">
    <location>
        <begin position="1"/>
        <end position="20"/>
    </location>
</feature>
<dbReference type="Proteomes" id="UP000693970">
    <property type="component" value="Unassembled WGS sequence"/>
</dbReference>
<accession>A0A9K3KD21</accession>
<organism evidence="2 4">
    <name type="scientific">Nitzschia inconspicua</name>
    <dbReference type="NCBI Taxonomy" id="303405"/>
    <lineage>
        <taxon>Eukaryota</taxon>
        <taxon>Sar</taxon>
        <taxon>Stramenopiles</taxon>
        <taxon>Ochrophyta</taxon>
        <taxon>Bacillariophyta</taxon>
        <taxon>Bacillariophyceae</taxon>
        <taxon>Bacillariophycidae</taxon>
        <taxon>Bacillariales</taxon>
        <taxon>Bacillariaceae</taxon>
        <taxon>Nitzschia</taxon>
    </lineage>
</organism>
<sequence length="209" mass="24004">MSDDDSDDDNGKAKFEAERDKILSDLPQNLKDKFGEIGFVLVEDDGDDEDDDEDKKVTPQQPKEYYQPALIVNPYEVPPKPVRDIYWFQLYQKAKRSKAKLAAMDYLVYIYGSDDADDCYNFVSQEEFLSLKDAQEQGLDKLPAELEEKKQSAGKLSDVEATLVRGFEEMQHDINKEPTDRKPHSKFSFLERHEQLAEGDGPPTKKQKS</sequence>
<feature type="region of interest" description="Disordered" evidence="1">
    <location>
        <begin position="42"/>
        <end position="63"/>
    </location>
</feature>
<feature type="compositionally biased region" description="Acidic residues" evidence="1">
    <location>
        <begin position="42"/>
        <end position="53"/>
    </location>
</feature>
<evidence type="ECO:0000313" key="2">
    <source>
        <dbReference type="EMBL" id="KAG7340966.1"/>
    </source>
</evidence>